<organism evidence="2 3">
    <name type="scientific">Sporothrix schenckii 1099-18</name>
    <dbReference type="NCBI Taxonomy" id="1397361"/>
    <lineage>
        <taxon>Eukaryota</taxon>
        <taxon>Fungi</taxon>
        <taxon>Dikarya</taxon>
        <taxon>Ascomycota</taxon>
        <taxon>Pezizomycotina</taxon>
        <taxon>Sordariomycetes</taxon>
        <taxon>Sordariomycetidae</taxon>
        <taxon>Ophiostomatales</taxon>
        <taxon>Ophiostomataceae</taxon>
        <taxon>Sporothrix</taxon>
    </lineage>
</organism>
<protein>
    <submittedName>
        <fullName evidence="2">Uncharacterized protein</fullName>
    </submittedName>
</protein>
<reference evidence="2 3" key="2">
    <citation type="journal article" date="2015" name="Eukaryot. Cell">
        <title>Asexual propagation of a virulent clone complex in a human and feline outbreak of sporotrichosis.</title>
        <authorList>
            <person name="Teixeira Mde M."/>
            <person name="Rodrigues A.M."/>
            <person name="Tsui C.K."/>
            <person name="de Almeida L.G."/>
            <person name="Van Diepeningen A.D."/>
            <person name="van den Ende B.G."/>
            <person name="Fernandes G.F."/>
            <person name="Kano R."/>
            <person name="Hamelin R.C."/>
            <person name="Lopes-Bezerra L.M."/>
            <person name="Vasconcelos A.T."/>
            <person name="de Hoog S."/>
            <person name="de Camargo Z.P."/>
            <person name="Felipe M.S."/>
        </authorList>
    </citation>
    <scope>NUCLEOTIDE SEQUENCE [LARGE SCALE GENOMIC DNA]</scope>
    <source>
        <strain evidence="2 3">1099-18</strain>
    </source>
</reference>
<dbReference type="GeneID" id="27667663"/>
<dbReference type="AlphaFoldDB" id="A0A0F2LSA5"/>
<dbReference type="KEGG" id="ssck:SPSK_05644"/>
<dbReference type="EMBL" id="AXCR01000012">
    <property type="protein sequence ID" value="KJR80372.1"/>
    <property type="molecule type" value="Genomic_DNA"/>
</dbReference>
<evidence type="ECO:0000313" key="3">
    <source>
        <dbReference type="Proteomes" id="UP000033710"/>
    </source>
</evidence>
<accession>A0A0F2LSA5</accession>
<feature type="compositionally biased region" description="Basic residues" evidence="1">
    <location>
        <begin position="54"/>
        <end position="71"/>
    </location>
</feature>
<reference evidence="2 3" key="1">
    <citation type="journal article" date="2014" name="BMC Genomics">
        <title>Comparative genomics of the major fungal agents of human and animal Sporotrichosis: Sporothrix schenckii and Sporothrix brasiliensis.</title>
        <authorList>
            <person name="Teixeira M.M."/>
            <person name="de Almeida L.G."/>
            <person name="Kubitschek-Barreira P."/>
            <person name="Alves F.L."/>
            <person name="Kioshima E.S."/>
            <person name="Abadio A.K."/>
            <person name="Fernandes L."/>
            <person name="Derengowski L.S."/>
            <person name="Ferreira K.S."/>
            <person name="Souza R.C."/>
            <person name="Ruiz J.C."/>
            <person name="de Andrade N.C."/>
            <person name="Paes H.C."/>
            <person name="Nicola A.M."/>
            <person name="Albuquerque P."/>
            <person name="Gerber A.L."/>
            <person name="Martins V.P."/>
            <person name="Peconick L.D."/>
            <person name="Neto A.V."/>
            <person name="Chaucanez C.B."/>
            <person name="Silva P.A."/>
            <person name="Cunha O.L."/>
            <person name="de Oliveira F.F."/>
            <person name="dos Santos T.C."/>
            <person name="Barros A.L."/>
            <person name="Soares M.A."/>
            <person name="de Oliveira L.M."/>
            <person name="Marini M.M."/>
            <person name="Villalobos-Duno H."/>
            <person name="Cunha M.M."/>
            <person name="de Hoog S."/>
            <person name="da Silveira J.F."/>
            <person name="Henrissat B."/>
            <person name="Nino-Vega G.A."/>
            <person name="Cisalpino P.S."/>
            <person name="Mora-Montes H.M."/>
            <person name="Almeida S.R."/>
            <person name="Stajich J.E."/>
            <person name="Lopes-Bezerra L.M."/>
            <person name="Vasconcelos A.T."/>
            <person name="Felipe M.S."/>
        </authorList>
    </citation>
    <scope>NUCLEOTIDE SEQUENCE [LARGE SCALE GENOMIC DNA]</scope>
    <source>
        <strain evidence="2 3">1099-18</strain>
    </source>
</reference>
<proteinExistence type="predicted"/>
<name>A0A0F2LSA5_SPOSC</name>
<comment type="caution">
    <text evidence="2">The sequence shown here is derived from an EMBL/GenBank/DDBJ whole genome shotgun (WGS) entry which is preliminary data.</text>
</comment>
<dbReference type="Proteomes" id="UP000033710">
    <property type="component" value="Unassembled WGS sequence"/>
</dbReference>
<evidence type="ECO:0000256" key="1">
    <source>
        <dbReference type="SAM" id="MobiDB-lite"/>
    </source>
</evidence>
<feature type="region of interest" description="Disordered" evidence="1">
    <location>
        <begin position="36"/>
        <end position="78"/>
    </location>
</feature>
<evidence type="ECO:0000313" key="2">
    <source>
        <dbReference type="EMBL" id="KJR80372.1"/>
    </source>
</evidence>
<dbReference type="RefSeq" id="XP_016583048.1">
    <property type="nucleotide sequence ID" value="XM_016732386.1"/>
</dbReference>
<sequence>MEWSARDQVFGSAFKISQSRDAESLKQQFGFETARLSVRRHRPADMSALETGHNRRKKPLSKKRQPKRREPKRYDNGRDEVECPFFSDPLKGVGLDMWSSFSFLCGGWPPSFPEVEDRGLVGRSCILVPMSQGNELQRHTKRDPIAETANGN</sequence>
<dbReference type="VEuPathDB" id="FungiDB:SPSK_05644"/>
<gene>
    <name evidence="2" type="ORF">SPSK_05644</name>
</gene>